<evidence type="ECO:0000313" key="1">
    <source>
        <dbReference type="EMBL" id="KWU02975.1"/>
    </source>
</evidence>
<evidence type="ECO:0000313" key="2">
    <source>
        <dbReference type="Proteomes" id="UP000067598"/>
    </source>
</evidence>
<reference evidence="1 2" key="1">
    <citation type="journal article" date="2016" name="Microbiology (Mosc.)">
        <title>Comparison of Lactobacillus crispatus isolates from Lactobacillus-dominated vaginal microbiomes with isolates from microbiomes containing bacterial vaginosis-associated bacteria.</title>
        <authorList>
            <person name="Abdelmaksoud A.A."/>
            <person name="Koparde V.N."/>
            <person name="Sheth N.U."/>
            <person name="Serrano M.G."/>
            <person name="Glascock A.L."/>
            <person name="Fettweis J.M."/>
            <person name="Strauss Iii J.F."/>
            <person name="Buck G.A."/>
            <person name="Jefferson K.K."/>
        </authorList>
    </citation>
    <scope>NUCLEOTIDE SEQUENCE [LARGE SCALE GENOMIC DNA]</scope>
    <source>
        <strain evidence="1 2">VMC3</strain>
    </source>
</reference>
<protein>
    <submittedName>
        <fullName evidence="1">Uncharacterized protein</fullName>
    </submittedName>
</protein>
<accession>A0A120DHU2</accession>
<gene>
    <name evidence="1" type="ORF">AEL95_09890</name>
</gene>
<dbReference type="AlphaFoldDB" id="A0A120DHU2"/>
<dbReference type="RefSeq" id="WP_060462530.1">
    <property type="nucleotide sequence ID" value="NZ_LJGP01000052.1"/>
</dbReference>
<name>A0A120DHU2_9LACO</name>
<proteinExistence type="predicted"/>
<sequence>MTEKNENQINNEINLILDNVDAFDSIEKLGEFIGRETSKIGNPEEYSKCINLIGKKLNKILFARVTNPLITKKAIFKTKETPTISRNIVGLAASVNNWVVLNDTDSLDKELLDKCQNKEVTEIDKIIKDYYTQDNYDKTFQKMLTIIQTQGKSNDVYINDGQKAQLVYMLRLLKEDFCNYLVLINTAMSIVENFVAQKFDVLLSDRGDKISKRLKPIVVSTGNSESGKVDIRNTFIVCKILSDFWNGNFQKVLTQLVLDAIRFYMEELTQIDTLIH</sequence>
<comment type="caution">
    <text evidence="1">The sequence shown here is derived from an EMBL/GenBank/DDBJ whole genome shotgun (WGS) entry which is preliminary data.</text>
</comment>
<dbReference type="PATRIC" id="fig|47770.28.peg.1586"/>
<dbReference type="EMBL" id="LJGP01000052">
    <property type="protein sequence ID" value="KWU02975.1"/>
    <property type="molecule type" value="Genomic_DNA"/>
</dbReference>
<dbReference type="Proteomes" id="UP000067598">
    <property type="component" value="Unassembled WGS sequence"/>
</dbReference>
<organism evidence="1 2">
    <name type="scientific">Lactobacillus crispatus</name>
    <dbReference type="NCBI Taxonomy" id="47770"/>
    <lineage>
        <taxon>Bacteria</taxon>
        <taxon>Bacillati</taxon>
        <taxon>Bacillota</taxon>
        <taxon>Bacilli</taxon>
        <taxon>Lactobacillales</taxon>
        <taxon>Lactobacillaceae</taxon>
        <taxon>Lactobacillus</taxon>
    </lineage>
</organism>